<keyword evidence="2" id="KW-1185">Reference proteome</keyword>
<dbReference type="EMBL" id="CP144698">
    <property type="protein sequence ID" value="WVZ16429.1"/>
    <property type="molecule type" value="Genomic_DNA"/>
</dbReference>
<protein>
    <submittedName>
        <fullName evidence="1">Uncharacterized protein</fullName>
    </submittedName>
</protein>
<name>A0AAQ3S5G2_VIGMU</name>
<evidence type="ECO:0000313" key="2">
    <source>
        <dbReference type="Proteomes" id="UP001374535"/>
    </source>
</evidence>
<accession>A0AAQ3S5G2</accession>
<proteinExistence type="predicted"/>
<dbReference type="AlphaFoldDB" id="A0AAQ3S5G2"/>
<reference evidence="1 2" key="1">
    <citation type="journal article" date="2023" name="Life. Sci Alliance">
        <title>Evolutionary insights into 3D genome organization and epigenetic landscape of Vigna mungo.</title>
        <authorList>
            <person name="Junaid A."/>
            <person name="Singh B."/>
            <person name="Bhatia S."/>
        </authorList>
    </citation>
    <scope>NUCLEOTIDE SEQUENCE [LARGE SCALE GENOMIC DNA]</scope>
    <source>
        <strain evidence="1">Urdbean</strain>
    </source>
</reference>
<organism evidence="1 2">
    <name type="scientific">Vigna mungo</name>
    <name type="common">Black gram</name>
    <name type="synonym">Phaseolus mungo</name>
    <dbReference type="NCBI Taxonomy" id="3915"/>
    <lineage>
        <taxon>Eukaryota</taxon>
        <taxon>Viridiplantae</taxon>
        <taxon>Streptophyta</taxon>
        <taxon>Embryophyta</taxon>
        <taxon>Tracheophyta</taxon>
        <taxon>Spermatophyta</taxon>
        <taxon>Magnoliopsida</taxon>
        <taxon>eudicotyledons</taxon>
        <taxon>Gunneridae</taxon>
        <taxon>Pentapetalae</taxon>
        <taxon>rosids</taxon>
        <taxon>fabids</taxon>
        <taxon>Fabales</taxon>
        <taxon>Fabaceae</taxon>
        <taxon>Papilionoideae</taxon>
        <taxon>50 kb inversion clade</taxon>
        <taxon>NPAAA clade</taxon>
        <taxon>indigoferoid/millettioid clade</taxon>
        <taxon>Phaseoleae</taxon>
        <taxon>Vigna</taxon>
    </lineage>
</organism>
<dbReference type="Proteomes" id="UP001374535">
    <property type="component" value="Chromosome 3"/>
</dbReference>
<gene>
    <name evidence="1" type="ORF">V8G54_009411</name>
</gene>
<sequence>MRFGKLTSGRDFRESQLLLIVSDSSNSCLCCTGNFSLFKPLIYRLFNDAGRRSPGNDMAVEQFFKLNDCRQVGWMLVMASIMNSATGLPSILNSFTKRGIS</sequence>
<evidence type="ECO:0000313" key="1">
    <source>
        <dbReference type="EMBL" id="WVZ16429.1"/>
    </source>
</evidence>